<protein>
    <submittedName>
        <fullName evidence="3">SagB family peptide dehydrogenase</fullName>
    </submittedName>
</protein>
<evidence type="ECO:0000313" key="3">
    <source>
        <dbReference type="EMBL" id="WOJ93373.1"/>
    </source>
</evidence>
<dbReference type="InterPro" id="IPR000415">
    <property type="entry name" value="Nitroreductase-like"/>
</dbReference>
<dbReference type="Pfam" id="PF22767">
    <property type="entry name" value="ThcOx"/>
    <property type="match status" value="1"/>
</dbReference>
<dbReference type="RefSeq" id="WP_407348021.1">
    <property type="nucleotide sequence ID" value="NZ_CP136864.1"/>
</dbReference>
<dbReference type="InterPro" id="IPR020051">
    <property type="entry name" value="SagB-type_dehydrogenase"/>
</dbReference>
<dbReference type="NCBIfam" id="TIGR03605">
    <property type="entry name" value="antibiot_sagB"/>
    <property type="match status" value="1"/>
</dbReference>
<evidence type="ECO:0000259" key="1">
    <source>
        <dbReference type="Pfam" id="PF00881"/>
    </source>
</evidence>
<evidence type="ECO:0000259" key="2">
    <source>
        <dbReference type="Pfam" id="PF22767"/>
    </source>
</evidence>
<feature type="domain" description="Cyanobactin oxidase ThcOx second" evidence="2">
    <location>
        <begin position="118"/>
        <end position="229"/>
    </location>
</feature>
<dbReference type="InterPro" id="IPR052544">
    <property type="entry name" value="Bacteriocin_Proc_Enz"/>
</dbReference>
<dbReference type="CDD" id="cd02142">
    <property type="entry name" value="McbC_SagB-like_oxidoreductase"/>
    <property type="match status" value="1"/>
</dbReference>
<name>A0ABZ0I1K3_9GAMM</name>
<evidence type="ECO:0000313" key="4">
    <source>
        <dbReference type="Proteomes" id="UP001626537"/>
    </source>
</evidence>
<dbReference type="Proteomes" id="UP001626537">
    <property type="component" value="Chromosome"/>
</dbReference>
<reference evidence="3 4" key="1">
    <citation type="submission" date="2023-10" db="EMBL/GenBank/DDBJ databases">
        <title>Two novel species belonging to the OM43/NOR5 clade.</title>
        <authorList>
            <person name="Park M."/>
        </authorList>
    </citation>
    <scope>NUCLEOTIDE SEQUENCE [LARGE SCALE GENOMIC DNA]</scope>
    <source>
        <strain evidence="3 4">IMCC43200</strain>
    </source>
</reference>
<accession>A0ABZ0I1K3</accession>
<dbReference type="PANTHER" id="PTHR43745:SF2">
    <property type="entry name" value="NITROREDUCTASE MJ1384-RELATED"/>
    <property type="match status" value="1"/>
</dbReference>
<dbReference type="InterPro" id="IPR054488">
    <property type="entry name" value="ThcOx_dom2"/>
</dbReference>
<dbReference type="SUPFAM" id="SSF55469">
    <property type="entry name" value="FMN-dependent nitroreductase-like"/>
    <property type="match status" value="1"/>
</dbReference>
<proteinExistence type="predicted"/>
<dbReference type="PANTHER" id="PTHR43745">
    <property type="entry name" value="NITROREDUCTASE MJ1384-RELATED"/>
    <property type="match status" value="1"/>
</dbReference>
<feature type="domain" description="Nitroreductase" evidence="1">
    <location>
        <begin position="276"/>
        <end position="453"/>
    </location>
</feature>
<dbReference type="Gene3D" id="3.40.109.10">
    <property type="entry name" value="NADH Oxidase"/>
    <property type="match status" value="1"/>
</dbReference>
<dbReference type="EMBL" id="CP136864">
    <property type="protein sequence ID" value="WOJ93373.1"/>
    <property type="molecule type" value="Genomic_DNA"/>
</dbReference>
<keyword evidence="4" id="KW-1185">Reference proteome</keyword>
<dbReference type="Pfam" id="PF00881">
    <property type="entry name" value="Nitroreductase"/>
    <property type="match status" value="1"/>
</dbReference>
<sequence length="471" mass="52042">MYSYQLKLRSGVELEDDGDVLLIASRDGRRLRIHDSGAGLNAILTHLVDGGYAAAQLVEIARIAEPDANAMSFHYLLARLNQRGFLSYTLLEGSRKLALLEPTSPQFSFQDQECTGALRFSRFGYIRREGSAMIVECPLGHARITLLDPLLCALPALLAKPQSIDEIALLLPSFYSESVREAVVLLMNAGAVFRTDVSDRVFEDQDQSLRLWEFHDLLFHVRSRSGRHEYPLGPTFRLKDTLPHPPMQAAIASRKRIQLAGPMPSVSSPDFFAVLESRRSRRSRGEKPLSLEQLGAFLWHTARTQADVPSEVECPESYGYQLRPYPSGGAIHELEIYLTVSGCIGLEQGLYHYDPVAHELGYLADMGESQMSLVRDAMAASGTQVPPDVLITLAARFGRNAWKYEGLSYSLIQKNVGCLYQQMYLVGTALGLSPCALGLGNSEHFCSAAGTSRYEESSVGEFMLSGADSLR</sequence>
<dbReference type="InterPro" id="IPR029479">
    <property type="entry name" value="Nitroreductase"/>
</dbReference>
<gene>
    <name evidence="3" type="ORF">R0135_16540</name>
</gene>
<organism evidence="3 4">
    <name type="scientific">Congregibacter variabilis</name>
    <dbReference type="NCBI Taxonomy" id="3081200"/>
    <lineage>
        <taxon>Bacteria</taxon>
        <taxon>Pseudomonadati</taxon>
        <taxon>Pseudomonadota</taxon>
        <taxon>Gammaproteobacteria</taxon>
        <taxon>Cellvibrionales</taxon>
        <taxon>Halieaceae</taxon>
        <taxon>Congregibacter</taxon>
    </lineage>
</organism>